<proteinExistence type="inferred from homology"/>
<dbReference type="Proteomes" id="UP000031449">
    <property type="component" value="Chromosome"/>
</dbReference>
<keyword evidence="4 7" id="KW-0413">Isomerase</keyword>
<organism evidence="7 8">
    <name type="scientific">Jeotgalibacillus malaysiensis</name>
    <dbReference type="NCBI Taxonomy" id="1508404"/>
    <lineage>
        <taxon>Bacteria</taxon>
        <taxon>Bacillati</taxon>
        <taxon>Bacillota</taxon>
        <taxon>Bacilli</taxon>
        <taxon>Bacillales</taxon>
        <taxon>Caryophanaceae</taxon>
        <taxon>Jeotgalibacillus</taxon>
    </lineage>
</organism>
<evidence type="ECO:0000256" key="4">
    <source>
        <dbReference type="ARBA" id="ARBA00023235"/>
    </source>
</evidence>
<dbReference type="PRINTS" id="PR00095">
    <property type="entry name" value="ANTSNTHASEI"/>
</dbReference>
<comment type="similarity">
    <text evidence="2">Belongs to the isochorismate synthase family.</text>
</comment>
<name>A0A0B5AV52_9BACL</name>
<feature type="domain" description="Chorismate-utilising enzyme C-terminal" evidence="6">
    <location>
        <begin position="199"/>
        <end position="451"/>
    </location>
</feature>
<dbReference type="InterPro" id="IPR015890">
    <property type="entry name" value="Chorismate_C"/>
</dbReference>
<dbReference type="PANTHER" id="PTHR42839">
    <property type="entry name" value="ISOCHORISMATE SYNTHASE ENTC"/>
    <property type="match status" value="1"/>
</dbReference>
<reference evidence="7 8" key="1">
    <citation type="submission" date="2014-08" db="EMBL/GenBank/DDBJ databases">
        <title>Complete genome of a marine bacteria Jeotgalibacillus malaysiensis.</title>
        <authorList>
            <person name="Yaakop A.S."/>
            <person name="Chan K.-G."/>
            <person name="Goh K.M."/>
        </authorList>
    </citation>
    <scope>NUCLEOTIDE SEQUENCE [LARGE SCALE GENOMIC DNA]</scope>
    <source>
        <strain evidence="7 8">D5</strain>
    </source>
</reference>
<sequence length="464" mass="52063">MRILHQSQGFTTFEQAYEMAEKSNQPVLYSKTMEVESIDPLQFYEAGYSIFNGSRSFWQDPKSELVFAGAGSAKTFYIKEEERFDSLSVQWKSYLKNAVIEKGKAWTGPVILGGFSFDPKKKKSVEWSAFEQGYFQLPAFMLTVDQYGKTFLTMNVECKKGDHAVQVWNQMQKQKTALLNKSVSSLKDVNVLAIKEFDPEEWKSSLTSVVGQISRGEVEKVVLARKVKVTFDDQKRSDSVLEKLRDDQSESFIFSFESGDSCFIGATPERLIKKHQQQVLSTCLAGSIARGKTVEEDQQFGNELLNDEKNLGEHEIVVRMISKSLEDLCSELTVPDQPVLMKMRDIQHLYTPVEGMTARSSILEFVKELHPTPALGGTPTSEAMQIIREEEEMDRGFYAAPVGWLNAEGDGEFAVAIRSGLLSGKHAYLYAGCGVVKDSDAEGEYQETLIKLRPMVRAVGGTIS</sequence>
<evidence type="ECO:0000259" key="6">
    <source>
        <dbReference type="Pfam" id="PF00425"/>
    </source>
</evidence>
<evidence type="ECO:0000313" key="7">
    <source>
        <dbReference type="EMBL" id="AJD91869.1"/>
    </source>
</evidence>
<dbReference type="BioCyc" id="JESP1508404:G14D9-11808-MONOMER"/>
<evidence type="ECO:0000313" key="8">
    <source>
        <dbReference type="Proteomes" id="UP000031449"/>
    </source>
</evidence>
<dbReference type="Gene3D" id="3.60.120.10">
    <property type="entry name" value="Anthranilate synthase"/>
    <property type="match status" value="1"/>
</dbReference>
<dbReference type="KEGG" id="jeo:JMA_25520"/>
<dbReference type="PANTHER" id="PTHR42839:SF1">
    <property type="entry name" value="ISOCHORISMATE SYNTHASE MENF"/>
    <property type="match status" value="1"/>
</dbReference>
<evidence type="ECO:0000256" key="2">
    <source>
        <dbReference type="ARBA" id="ARBA00005297"/>
    </source>
</evidence>
<evidence type="ECO:0000256" key="3">
    <source>
        <dbReference type="ARBA" id="ARBA00012824"/>
    </source>
</evidence>
<dbReference type="HOGENOM" id="CLU_006493_8_4_9"/>
<dbReference type="InterPro" id="IPR005801">
    <property type="entry name" value="ADC_synthase"/>
</dbReference>
<dbReference type="AlphaFoldDB" id="A0A0B5AV52"/>
<protein>
    <recommendedName>
        <fullName evidence="3">isochorismate synthase</fullName>
        <ecNumber evidence="3">5.4.4.2</ecNumber>
    </recommendedName>
    <alternativeName>
        <fullName evidence="5">Isochorismate mutase</fullName>
    </alternativeName>
</protein>
<dbReference type="EC" id="5.4.4.2" evidence="3"/>
<evidence type="ECO:0000256" key="5">
    <source>
        <dbReference type="ARBA" id="ARBA00041564"/>
    </source>
</evidence>
<evidence type="ECO:0000256" key="1">
    <source>
        <dbReference type="ARBA" id="ARBA00000799"/>
    </source>
</evidence>
<dbReference type="GO" id="GO:0009697">
    <property type="term" value="P:salicylic acid biosynthetic process"/>
    <property type="evidence" value="ECO:0007669"/>
    <property type="project" value="TreeGrafter"/>
</dbReference>
<dbReference type="Pfam" id="PF00425">
    <property type="entry name" value="Chorismate_bind"/>
    <property type="match status" value="1"/>
</dbReference>
<dbReference type="GO" id="GO:0008909">
    <property type="term" value="F:isochorismate synthase activity"/>
    <property type="evidence" value="ECO:0007669"/>
    <property type="project" value="UniProtKB-EC"/>
</dbReference>
<dbReference type="InterPro" id="IPR004561">
    <property type="entry name" value="IsoChor_synthase"/>
</dbReference>
<dbReference type="InterPro" id="IPR019999">
    <property type="entry name" value="Anth_synth_I-like"/>
</dbReference>
<dbReference type="SUPFAM" id="SSF56322">
    <property type="entry name" value="ADC synthase"/>
    <property type="match status" value="1"/>
</dbReference>
<keyword evidence="8" id="KW-1185">Reference proteome</keyword>
<accession>A0A0B5AV52</accession>
<dbReference type="STRING" id="1508404.JMA_25520"/>
<gene>
    <name evidence="7" type="ORF">JMA_25520</name>
</gene>
<dbReference type="NCBIfam" id="TIGR00543">
    <property type="entry name" value="isochor_syn"/>
    <property type="match status" value="1"/>
</dbReference>
<dbReference type="EMBL" id="CP009416">
    <property type="protein sequence ID" value="AJD91869.1"/>
    <property type="molecule type" value="Genomic_DNA"/>
</dbReference>
<comment type="catalytic activity">
    <reaction evidence="1">
        <text>chorismate = isochorismate</text>
        <dbReference type="Rhea" id="RHEA:18985"/>
        <dbReference type="ChEBI" id="CHEBI:29748"/>
        <dbReference type="ChEBI" id="CHEBI:29780"/>
        <dbReference type="EC" id="5.4.4.2"/>
    </reaction>
</comment>